<dbReference type="InterPro" id="IPR021047">
    <property type="entry name" value="Mannosyltransferase_CMT1"/>
</dbReference>
<dbReference type="AlphaFoldDB" id="A0A836CLV0"/>
<keyword evidence="1" id="KW-0472">Membrane</keyword>
<evidence type="ECO:0000256" key="1">
    <source>
        <dbReference type="SAM" id="Phobius"/>
    </source>
</evidence>
<evidence type="ECO:0000313" key="2">
    <source>
        <dbReference type="EMBL" id="KAG5188126.1"/>
    </source>
</evidence>
<evidence type="ECO:0000313" key="3">
    <source>
        <dbReference type="Proteomes" id="UP000664859"/>
    </source>
</evidence>
<dbReference type="OrthoDB" id="9991317at2759"/>
<keyword evidence="1" id="KW-1133">Transmembrane helix</keyword>
<keyword evidence="3" id="KW-1185">Reference proteome</keyword>
<proteinExistence type="predicted"/>
<accession>A0A836CLV0</accession>
<dbReference type="Proteomes" id="UP000664859">
    <property type="component" value="Unassembled WGS sequence"/>
</dbReference>
<comment type="caution">
    <text evidence="2">The sequence shown here is derived from an EMBL/GenBank/DDBJ whole genome shotgun (WGS) entry which is preliminary data.</text>
</comment>
<keyword evidence="1" id="KW-0812">Transmembrane</keyword>
<protein>
    <submittedName>
        <fullName evidence="2">Uncharacterized protein</fullName>
    </submittedName>
</protein>
<organism evidence="2 3">
    <name type="scientific">Tribonema minus</name>
    <dbReference type="NCBI Taxonomy" id="303371"/>
    <lineage>
        <taxon>Eukaryota</taxon>
        <taxon>Sar</taxon>
        <taxon>Stramenopiles</taxon>
        <taxon>Ochrophyta</taxon>
        <taxon>PX clade</taxon>
        <taxon>Xanthophyceae</taxon>
        <taxon>Tribonematales</taxon>
        <taxon>Tribonemataceae</taxon>
        <taxon>Tribonema</taxon>
    </lineage>
</organism>
<sequence length="251" mass="28135">MRARSAVITGIARNNAQHLGATLALVDAIGALFASYAVVLYENDSTDETPAMIEAWRAANRGGAARIDFISEQLNTVFPMDLGGFAEERFRLLADCRNKCLDVLRGPEYDAFSHVIVLDMDLYDFDLDGLAHSFGAHDAWDAVSANGYFMLGDNEYYYDTLAFRTAEFPDTWHSDAQRDAAHRSYDEAMPLVPVNSAFGGLAVYKRRCLVQCRYSGLDCEHVALHHCLQQTAGCRRLFMNPAMKLNYHLWD</sequence>
<dbReference type="EMBL" id="JAFCMP010000077">
    <property type="protein sequence ID" value="KAG5188126.1"/>
    <property type="molecule type" value="Genomic_DNA"/>
</dbReference>
<gene>
    <name evidence="2" type="ORF">JKP88DRAFT_178328</name>
</gene>
<feature type="transmembrane region" description="Helical" evidence="1">
    <location>
        <begin position="21"/>
        <end position="41"/>
    </location>
</feature>
<reference evidence="2" key="1">
    <citation type="submission" date="2021-02" db="EMBL/GenBank/DDBJ databases">
        <title>First Annotated Genome of the Yellow-green Alga Tribonema minus.</title>
        <authorList>
            <person name="Mahan K.M."/>
        </authorList>
    </citation>
    <scope>NUCLEOTIDE SEQUENCE</scope>
    <source>
        <strain evidence="2">UTEX B ZZ1240</strain>
    </source>
</reference>
<dbReference type="Pfam" id="PF11735">
    <property type="entry name" value="CAP59_mtransfer"/>
    <property type="match status" value="1"/>
</dbReference>
<name>A0A836CLV0_9STRA</name>